<dbReference type="PANTHER" id="PTHR32319:SF0">
    <property type="entry name" value="BACTERIAL HEMOLYSIN-LIKE PROTEIN"/>
    <property type="match status" value="1"/>
</dbReference>
<keyword evidence="1 3" id="KW-0694">RNA-binding</keyword>
<dbReference type="EC" id="2.1.1.227" evidence="5"/>
<dbReference type="InterPro" id="IPR002877">
    <property type="entry name" value="RNA_MeTrfase_FtsJ_dom"/>
</dbReference>
<comment type="similarity">
    <text evidence="2">Belongs to the TlyA family.</text>
</comment>
<dbReference type="EC" id="2.1.1.226" evidence="5"/>
<dbReference type="SUPFAM" id="SSF55174">
    <property type="entry name" value="Alpha-L RNA-binding motif"/>
    <property type="match status" value="1"/>
</dbReference>
<dbReference type="Pfam" id="PF01728">
    <property type="entry name" value="FtsJ"/>
    <property type="match status" value="1"/>
</dbReference>
<dbReference type="SUPFAM" id="SSF53335">
    <property type="entry name" value="S-adenosyl-L-methionine-dependent methyltransferases"/>
    <property type="match status" value="1"/>
</dbReference>
<evidence type="ECO:0000259" key="4">
    <source>
        <dbReference type="SMART" id="SM00363"/>
    </source>
</evidence>
<dbReference type="GO" id="GO:0032259">
    <property type="term" value="P:methylation"/>
    <property type="evidence" value="ECO:0007669"/>
    <property type="project" value="UniProtKB-KW"/>
</dbReference>
<dbReference type="AlphaFoldDB" id="A0A840UY07"/>
<dbReference type="GO" id="GO:0008168">
    <property type="term" value="F:methyltransferase activity"/>
    <property type="evidence" value="ECO:0007669"/>
    <property type="project" value="UniProtKB-KW"/>
</dbReference>
<reference evidence="5 6" key="1">
    <citation type="submission" date="2020-08" db="EMBL/GenBank/DDBJ databases">
        <title>Genomic Encyclopedia of Type Strains, Phase IV (KMG-IV): sequencing the most valuable type-strain genomes for metagenomic binning, comparative biology and taxonomic classification.</title>
        <authorList>
            <person name="Goeker M."/>
        </authorList>
    </citation>
    <scope>NUCLEOTIDE SEQUENCE [LARGE SCALE GENOMIC DNA]</scope>
    <source>
        <strain evidence="5 6">DSM 28570</strain>
    </source>
</reference>
<evidence type="ECO:0000256" key="3">
    <source>
        <dbReference type="PROSITE-ProRule" id="PRU00182"/>
    </source>
</evidence>
<proteinExistence type="inferred from homology"/>
<dbReference type="Gene3D" id="3.10.290.10">
    <property type="entry name" value="RNA-binding S4 domain"/>
    <property type="match status" value="1"/>
</dbReference>
<protein>
    <submittedName>
        <fullName evidence="5">23S rRNA (Cytidine1920-2'-O)/16S rRNA (Cytidine1409-2'-O)-methyltransferase</fullName>
        <ecNumber evidence="5">2.1.1.226</ecNumber>
        <ecNumber evidence="5">2.1.1.227</ecNumber>
    </submittedName>
</protein>
<name>A0A840UY07_9BACT</name>
<accession>A0A840UY07</accession>
<dbReference type="EMBL" id="JACHEO010000001">
    <property type="protein sequence ID" value="MBB5346380.1"/>
    <property type="molecule type" value="Genomic_DNA"/>
</dbReference>
<keyword evidence="6" id="KW-1185">Reference proteome</keyword>
<dbReference type="InterPro" id="IPR004538">
    <property type="entry name" value="Hemolysin_A/TlyA"/>
</dbReference>
<evidence type="ECO:0000313" key="6">
    <source>
        <dbReference type="Proteomes" id="UP000539642"/>
    </source>
</evidence>
<dbReference type="NCBIfam" id="TIGR00478">
    <property type="entry name" value="tly"/>
    <property type="match status" value="1"/>
</dbReference>
<organism evidence="5 6">
    <name type="scientific">Desulfoprunum benzoelyticum</name>
    <dbReference type="NCBI Taxonomy" id="1506996"/>
    <lineage>
        <taxon>Bacteria</taxon>
        <taxon>Pseudomonadati</taxon>
        <taxon>Thermodesulfobacteriota</taxon>
        <taxon>Desulfobulbia</taxon>
        <taxon>Desulfobulbales</taxon>
        <taxon>Desulfobulbaceae</taxon>
        <taxon>Desulfoprunum</taxon>
    </lineage>
</organism>
<dbReference type="Proteomes" id="UP000539642">
    <property type="component" value="Unassembled WGS sequence"/>
</dbReference>
<evidence type="ECO:0000256" key="1">
    <source>
        <dbReference type="ARBA" id="ARBA00022884"/>
    </source>
</evidence>
<evidence type="ECO:0000256" key="2">
    <source>
        <dbReference type="ARBA" id="ARBA00029460"/>
    </source>
</evidence>
<dbReference type="GO" id="GO:0003723">
    <property type="term" value="F:RNA binding"/>
    <property type="evidence" value="ECO:0007669"/>
    <property type="project" value="UniProtKB-KW"/>
</dbReference>
<dbReference type="SMART" id="SM00363">
    <property type="entry name" value="S4"/>
    <property type="match status" value="1"/>
</dbReference>
<keyword evidence="5" id="KW-0808">Transferase</keyword>
<dbReference type="CDD" id="cd00165">
    <property type="entry name" value="S4"/>
    <property type="match status" value="1"/>
</dbReference>
<dbReference type="InterPro" id="IPR002942">
    <property type="entry name" value="S4_RNA-bd"/>
</dbReference>
<dbReference type="InterPro" id="IPR036986">
    <property type="entry name" value="S4_RNA-bd_sf"/>
</dbReference>
<dbReference type="RefSeq" id="WP_183347174.1">
    <property type="nucleotide sequence ID" value="NZ_JACHEO010000001.1"/>
</dbReference>
<evidence type="ECO:0000313" key="5">
    <source>
        <dbReference type="EMBL" id="MBB5346380.1"/>
    </source>
</evidence>
<sequence length="241" mass="26365">MKIRLDALLIERNLVQQKDKARALIGAGEVLVNERVVDKVGHLCDPGATIRLRTHCPYVSRGGLKLAAGLDHFRADPSGLTCIDIGASSGGFTDCLLQHGADKIYAVDVAYGQLSWKIRQDPRVVVLERCNARLLTPAQIPEPIDLAVMDVSFISITKIIPVLLPLFTRPFSLLALIKPQFELPKEDIPHGGVVLLKEMHQKAIELVTDYALGLGLKTEGTVPSPVLGPKGNREFLIYLHS</sequence>
<dbReference type="InterPro" id="IPR047048">
    <property type="entry name" value="TlyA"/>
</dbReference>
<feature type="domain" description="RNA-binding S4" evidence="4">
    <location>
        <begin position="3"/>
        <end position="67"/>
    </location>
</feature>
<dbReference type="Pfam" id="PF01479">
    <property type="entry name" value="S4"/>
    <property type="match status" value="1"/>
</dbReference>
<dbReference type="PIRSF" id="PIRSF005578">
    <property type="entry name" value="TlyA"/>
    <property type="match status" value="1"/>
</dbReference>
<gene>
    <name evidence="5" type="ORF">HNQ81_000087</name>
</gene>
<dbReference type="PANTHER" id="PTHR32319">
    <property type="entry name" value="BACTERIAL HEMOLYSIN-LIKE PROTEIN"/>
    <property type="match status" value="1"/>
</dbReference>
<dbReference type="PROSITE" id="PS50889">
    <property type="entry name" value="S4"/>
    <property type="match status" value="1"/>
</dbReference>
<keyword evidence="5" id="KW-0489">Methyltransferase</keyword>
<comment type="caution">
    <text evidence="5">The sequence shown here is derived from an EMBL/GenBank/DDBJ whole genome shotgun (WGS) entry which is preliminary data.</text>
</comment>
<dbReference type="Gene3D" id="3.40.50.150">
    <property type="entry name" value="Vaccinia Virus protein VP39"/>
    <property type="match status" value="1"/>
</dbReference>
<dbReference type="InterPro" id="IPR029063">
    <property type="entry name" value="SAM-dependent_MTases_sf"/>
</dbReference>